<proteinExistence type="predicted"/>
<reference evidence="1" key="1">
    <citation type="submission" date="2014-01" db="EMBL/GenBank/DDBJ databases">
        <authorList>
            <person name="Brown-Elliot B."/>
            <person name="Wallace R."/>
            <person name="Lenaerts A."/>
            <person name="Ordway D."/>
            <person name="DeGroote M.A."/>
            <person name="Parker T."/>
            <person name="Sizemore C."/>
            <person name="Tallon L.J."/>
            <person name="Sadzewicz L.K."/>
            <person name="Sengamalay N."/>
            <person name="Fraser C.M."/>
            <person name="Hine E."/>
            <person name="Shefchek K.A."/>
            <person name="Das S.P."/>
            <person name="Tettelin H."/>
        </authorList>
    </citation>
    <scope>NUCLEOTIDE SEQUENCE [LARGE SCALE GENOMIC DNA]</scope>
    <source>
        <strain evidence="1">4042</strain>
    </source>
</reference>
<organism evidence="1">
    <name type="scientific">Mycobacterium xenopi 4042</name>
    <dbReference type="NCBI Taxonomy" id="1299334"/>
    <lineage>
        <taxon>Bacteria</taxon>
        <taxon>Bacillati</taxon>
        <taxon>Actinomycetota</taxon>
        <taxon>Actinomycetes</taxon>
        <taxon>Mycobacteriales</taxon>
        <taxon>Mycobacteriaceae</taxon>
        <taxon>Mycobacterium</taxon>
    </lineage>
</organism>
<evidence type="ECO:0000313" key="1">
    <source>
        <dbReference type="EMBL" id="EUA44105.1"/>
    </source>
</evidence>
<comment type="caution">
    <text evidence="1">The sequence shown here is derived from an EMBL/GenBank/DDBJ whole genome shotgun (WGS) entry which is preliminary data.</text>
</comment>
<sequence>MTSRRARCGDWSTPAGADLLRCGSTPPATRLTGKVADRDVFGGAHPLDLRLDVALSIRAALRST</sequence>
<accession>X8BM16</accession>
<protein>
    <submittedName>
        <fullName evidence="1">Uncharacterized protein</fullName>
    </submittedName>
</protein>
<gene>
    <name evidence="1" type="ORF">I553_3052</name>
</gene>
<name>X8BM16_MYCXE</name>
<dbReference type="EMBL" id="JAOB01000039">
    <property type="protein sequence ID" value="EUA44105.1"/>
    <property type="molecule type" value="Genomic_DNA"/>
</dbReference>
<dbReference type="AlphaFoldDB" id="X8BM16"/>